<evidence type="ECO:0000256" key="4">
    <source>
        <dbReference type="ARBA" id="ARBA00023280"/>
    </source>
</evidence>
<evidence type="ECO:0000256" key="3">
    <source>
        <dbReference type="ARBA" id="ARBA00022632"/>
    </source>
</evidence>
<keyword evidence="3" id="KW-1090">Inhibition of host innate immune response by virus</keyword>
<keyword evidence="2" id="KW-0945">Host-virus interaction</keyword>
<gene>
    <name evidence="5" type="primary">P0</name>
</gene>
<name>A0A7R7YHW9_9VIRU</name>
<dbReference type="GO" id="GO:0052170">
    <property type="term" value="P:symbiont-mediated suppression of host innate immune response"/>
    <property type="evidence" value="ECO:0007669"/>
    <property type="project" value="UniProtKB-KW"/>
</dbReference>
<evidence type="ECO:0000313" key="5">
    <source>
        <dbReference type="EMBL" id="BCP56404.1"/>
    </source>
</evidence>
<keyword evidence="4" id="KW-0899">Viral immunoevasion</keyword>
<dbReference type="GO" id="GO:0016032">
    <property type="term" value="P:viral process"/>
    <property type="evidence" value="ECO:0007669"/>
    <property type="project" value="InterPro"/>
</dbReference>
<dbReference type="Pfam" id="PF04662">
    <property type="entry name" value="Luteo_PO"/>
    <property type="match status" value="1"/>
</dbReference>
<proteinExistence type="predicted"/>
<protein>
    <submittedName>
        <fullName evidence="5">ORF0</fullName>
    </submittedName>
</protein>
<dbReference type="EMBL" id="LC589964">
    <property type="protein sequence ID" value="BCP56404.1"/>
    <property type="molecule type" value="Genomic_RNA"/>
</dbReference>
<evidence type="ECO:0000256" key="2">
    <source>
        <dbReference type="ARBA" id="ARBA00022581"/>
    </source>
</evidence>
<sequence>MFVATLSGRVIVDANNRIYSGFVQYALFGLNSLFHVARSDYHYGPHEELLFSVSLAYVLPLLLTGESHGRSFGLRLPISYYPDLLRWGLALGYPPQLTCSRRKVYIDLCTMSSQVQYRAELQRLATTALGESLVRHPRALLYGLRQFLTILESSLRTVESNCPRIVWTSPVVRSLSVDKCIASNCAYCLLGRGRLLLTGRLSHIARYYNELDLQDIEVDFWYAAGISLHQAGEKYLQGSYLQKILQ</sequence>
<keyword evidence="1" id="KW-0941">Suppressor of RNA silencing</keyword>
<dbReference type="InterPro" id="IPR006755">
    <property type="entry name" value="Virus_P0"/>
</dbReference>
<organism evidence="5">
    <name type="scientific">Cereal yellow dwarf virus RPS</name>
    <dbReference type="NCBI Taxonomy" id="228582"/>
    <lineage>
        <taxon>Viruses</taxon>
        <taxon>Riboviria</taxon>
        <taxon>Orthornavirae</taxon>
        <taxon>Pisuviricota</taxon>
        <taxon>Pisoniviricetes</taxon>
        <taxon>Sobelivirales</taxon>
        <taxon>Solemoviridae</taxon>
        <taxon>Polerovirus</taxon>
        <taxon>Polerovirus CYDVRPS</taxon>
    </lineage>
</organism>
<reference evidence="5" key="1">
    <citation type="submission" date="2020-10" db="EMBL/GenBank/DDBJ databases">
        <title>Oat RNA viromes in six different regions in korea.</title>
        <authorList>
            <person name="Jeong R.D."/>
            <person name="Kim N.K."/>
        </authorList>
    </citation>
    <scope>NUCLEOTIDE SEQUENCE</scope>
    <source>
        <strain evidence="5">SW</strain>
    </source>
</reference>
<evidence type="ECO:0000256" key="1">
    <source>
        <dbReference type="ARBA" id="ARBA00022463"/>
    </source>
</evidence>
<accession>A0A7R7YHW9</accession>